<keyword evidence="1" id="KW-1133">Transmembrane helix</keyword>
<feature type="transmembrane region" description="Helical" evidence="1">
    <location>
        <begin position="57"/>
        <end position="77"/>
    </location>
</feature>
<reference evidence="2 3" key="1">
    <citation type="submission" date="2024-06" db="EMBL/GenBank/DDBJ databases">
        <title>The draft genome of Grus japonensis, version 3.</title>
        <authorList>
            <person name="Nabeshima K."/>
            <person name="Suzuki S."/>
            <person name="Onuma M."/>
        </authorList>
    </citation>
    <scope>NUCLEOTIDE SEQUENCE [LARGE SCALE GENOMIC DNA]</scope>
    <source>
        <strain evidence="2 3">451A</strain>
    </source>
</reference>
<dbReference type="PRINTS" id="PR01064">
    <property type="entry name" value="OREXINR"/>
</dbReference>
<dbReference type="Proteomes" id="UP001623348">
    <property type="component" value="Unassembled WGS sequence"/>
</dbReference>
<dbReference type="EMBL" id="BAAFJT010000003">
    <property type="protein sequence ID" value="GAB0185921.1"/>
    <property type="molecule type" value="Genomic_DNA"/>
</dbReference>
<sequence length="118" mass="13586">MSGIQSEDGSPSYRNWTTGSELNETREAFLTPSSDYDDEEFLRYLWKEYLHPKEYEWALIAGYIVVFIVALVGNVLGASRPHRVEFKGIQSYFLDVGFPAYCYSPSSKGHSIFYFSEE</sequence>
<evidence type="ECO:0000256" key="1">
    <source>
        <dbReference type="SAM" id="Phobius"/>
    </source>
</evidence>
<evidence type="ECO:0000313" key="2">
    <source>
        <dbReference type="EMBL" id="GAB0185921.1"/>
    </source>
</evidence>
<evidence type="ECO:0000313" key="3">
    <source>
        <dbReference type="Proteomes" id="UP001623348"/>
    </source>
</evidence>
<dbReference type="InterPro" id="IPR000204">
    <property type="entry name" value="Orexin_rcpt"/>
</dbReference>
<keyword evidence="2" id="KW-0675">Receptor</keyword>
<gene>
    <name evidence="2" type="ORF">GRJ2_001057400</name>
</gene>
<dbReference type="AlphaFoldDB" id="A0ABC9WKC3"/>
<keyword evidence="1" id="KW-0472">Membrane</keyword>
<proteinExistence type="predicted"/>
<organism evidence="2 3">
    <name type="scientific">Grus japonensis</name>
    <name type="common">Japanese crane</name>
    <name type="synonym">Red-crowned crane</name>
    <dbReference type="NCBI Taxonomy" id="30415"/>
    <lineage>
        <taxon>Eukaryota</taxon>
        <taxon>Metazoa</taxon>
        <taxon>Chordata</taxon>
        <taxon>Craniata</taxon>
        <taxon>Vertebrata</taxon>
        <taxon>Euteleostomi</taxon>
        <taxon>Archelosauria</taxon>
        <taxon>Archosauria</taxon>
        <taxon>Dinosauria</taxon>
        <taxon>Saurischia</taxon>
        <taxon>Theropoda</taxon>
        <taxon>Coelurosauria</taxon>
        <taxon>Aves</taxon>
        <taxon>Neognathae</taxon>
        <taxon>Neoaves</taxon>
        <taxon>Gruiformes</taxon>
        <taxon>Gruidae</taxon>
        <taxon>Grus</taxon>
    </lineage>
</organism>
<accession>A0ABC9WKC3</accession>
<keyword evidence="3" id="KW-1185">Reference proteome</keyword>
<comment type="caution">
    <text evidence="2">The sequence shown here is derived from an EMBL/GenBank/DDBJ whole genome shotgun (WGS) entry which is preliminary data.</text>
</comment>
<protein>
    <submittedName>
        <fullName evidence="2">Orexin receptor type 2</fullName>
    </submittedName>
</protein>
<keyword evidence="1" id="KW-0812">Transmembrane</keyword>
<name>A0ABC9WKC3_GRUJA</name>